<dbReference type="EMBL" id="GDIQ01007407">
    <property type="protein sequence ID" value="JAN87330.1"/>
    <property type="molecule type" value="Transcribed_RNA"/>
</dbReference>
<gene>
    <name evidence="2" type="ORF">APZ42_031678</name>
</gene>
<evidence type="ECO:0000313" key="1">
    <source>
        <dbReference type="EMBL" id="JAN87330.1"/>
    </source>
</evidence>
<sequence>MFLKNKYIVTRTQRKATAIYRATGYIKPNPASKDDGEAEKTSKHLNKKVYIKGDIIRYHSGPSEMYTLQSKA</sequence>
<reference evidence="1" key="1">
    <citation type="submission" date="2015-10" db="EMBL/GenBank/DDBJ databases">
        <title>EvidentialGene: Evidence-directed Construction of Complete mRNA Transcriptomes without Genomes.</title>
        <authorList>
            <person name="Gilbert D.G."/>
        </authorList>
    </citation>
    <scope>NUCLEOTIDE SEQUENCE</scope>
</reference>
<reference evidence="2 3" key="2">
    <citation type="submission" date="2016-03" db="EMBL/GenBank/DDBJ databases">
        <title>EvidentialGene: Evidence-directed Construction of Genes on Genomes.</title>
        <authorList>
            <person name="Gilbert D.G."/>
            <person name="Choi J.-H."/>
            <person name="Mockaitis K."/>
            <person name="Colbourne J."/>
            <person name="Pfrender M."/>
        </authorList>
    </citation>
    <scope>NUCLEOTIDE SEQUENCE [LARGE SCALE GENOMIC DNA]</scope>
    <source>
        <strain evidence="2 3">Xinb3</strain>
        <tissue evidence="2">Complete organism</tissue>
    </source>
</reference>
<accession>A0A0P6B5V1</accession>
<dbReference type="Proteomes" id="UP000076858">
    <property type="component" value="Unassembled WGS sequence"/>
</dbReference>
<dbReference type="AlphaFoldDB" id="A0A0P6B5V1"/>
<dbReference type="EMBL" id="LRGB01002993">
    <property type="protein sequence ID" value="KZS05108.1"/>
    <property type="molecule type" value="Genomic_DNA"/>
</dbReference>
<evidence type="ECO:0000313" key="3">
    <source>
        <dbReference type="Proteomes" id="UP000076858"/>
    </source>
</evidence>
<protein>
    <submittedName>
        <fullName evidence="2">Uncharacterized protein</fullName>
    </submittedName>
</protein>
<name>A0A0P6B5V1_9CRUS</name>
<keyword evidence="3" id="KW-1185">Reference proteome</keyword>
<organism evidence="2 3">
    <name type="scientific">Daphnia magna</name>
    <dbReference type="NCBI Taxonomy" id="35525"/>
    <lineage>
        <taxon>Eukaryota</taxon>
        <taxon>Metazoa</taxon>
        <taxon>Ecdysozoa</taxon>
        <taxon>Arthropoda</taxon>
        <taxon>Crustacea</taxon>
        <taxon>Branchiopoda</taxon>
        <taxon>Diplostraca</taxon>
        <taxon>Cladocera</taxon>
        <taxon>Anomopoda</taxon>
        <taxon>Daphniidae</taxon>
        <taxon>Daphnia</taxon>
    </lineage>
</organism>
<proteinExistence type="predicted"/>
<evidence type="ECO:0000313" key="2">
    <source>
        <dbReference type="EMBL" id="KZS05108.1"/>
    </source>
</evidence>